<proteinExistence type="predicted"/>
<dbReference type="GO" id="GO:0003677">
    <property type="term" value="F:DNA binding"/>
    <property type="evidence" value="ECO:0007669"/>
    <property type="project" value="InterPro"/>
</dbReference>
<dbReference type="EMBL" id="CP041372">
    <property type="protein sequence ID" value="QKS72556.1"/>
    <property type="molecule type" value="Genomic_DNA"/>
</dbReference>
<dbReference type="NCBIfam" id="TIGR03830">
    <property type="entry name" value="CxxCG_CxxCG_HTH"/>
    <property type="match status" value="1"/>
</dbReference>
<accession>A0A859FJ66</accession>
<dbReference type="CDD" id="cd00093">
    <property type="entry name" value="HTH_XRE"/>
    <property type="match status" value="1"/>
</dbReference>
<dbReference type="InterPro" id="IPR001387">
    <property type="entry name" value="Cro/C1-type_HTH"/>
</dbReference>
<dbReference type="RefSeq" id="WP_176010531.1">
    <property type="nucleotide sequence ID" value="NZ_CP041372.2"/>
</dbReference>
<evidence type="ECO:0000313" key="2">
    <source>
        <dbReference type="EMBL" id="QKS72556.1"/>
    </source>
</evidence>
<keyword evidence="3" id="KW-1185">Reference proteome</keyword>
<dbReference type="InterPro" id="IPR022452">
    <property type="entry name" value="MqsA"/>
</dbReference>
<name>A0A859FJ66_9BACI</name>
<sequence length="348" mass="40478">MTNKLDQHSLNEFCDTCNDFMPTTIVHSEETYKVRGKEISILASVRICTTCKTSIFDEDLDSVNLEKAYDLFRQEENYLSAKEIVAIRQSYRLSQRGFAALLGWGPATVARYESGSIPSKSHHTSLRQAKDDPTYLRDLYARNQHALGRLDQQRFESTRQKPYIDDEKDTIELLTKKYSPVAVNQEYTGYTDFNFNKLSTIILYMTSHIPKVSKTKLMKLLFYSDFKSYQKYGLSITGIAYQHFPYGPVPYHHLLMLDALTENHVVHLQPFDNFEGEFIEPNQQYDLSLLDKEEIETIQEVIDHFHSFNASTISDYSHEEDAYKQTRNGEFIPYEYGETMREFGEDGK</sequence>
<dbReference type="PROSITE" id="PS50943">
    <property type="entry name" value="HTH_CROC1"/>
    <property type="match status" value="1"/>
</dbReference>
<organism evidence="2 3">
    <name type="scientific">Paenalkalicoccus suaedae</name>
    <dbReference type="NCBI Taxonomy" id="2592382"/>
    <lineage>
        <taxon>Bacteria</taxon>
        <taxon>Bacillati</taxon>
        <taxon>Bacillota</taxon>
        <taxon>Bacilli</taxon>
        <taxon>Bacillales</taxon>
        <taxon>Bacillaceae</taxon>
        <taxon>Paenalkalicoccus</taxon>
    </lineage>
</organism>
<dbReference type="KEGG" id="psua:FLK61_38725"/>
<dbReference type="InterPro" id="IPR025272">
    <property type="entry name" value="SocA_Panacea"/>
</dbReference>
<dbReference type="InterPro" id="IPR010982">
    <property type="entry name" value="Lambda_DNA-bd_dom_sf"/>
</dbReference>
<gene>
    <name evidence="2" type="ORF">FLK61_38725</name>
</gene>
<evidence type="ECO:0000259" key="1">
    <source>
        <dbReference type="PROSITE" id="PS50943"/>
    </source>
</evidence>
<feature type="domain" description="HTH cro/C1-type" evidence="1">
    <location>
        <begin position="84"/>
        <end position="119"/>
    </location>
</feature>
<dbReference type="InterPro" id="IPR032758">
    <property type="entry name" value="MqsA/HigA-2"/>
</dbReference>
<dbReference type="AlphaFoldDB" id="A0A859FJ66"/>
<dbReference type="SUPFAM" id="SSF47413">
    <property type="entry name" value="lambda repressor-like DNA-binding domains"/>
    <property type="match status" value="1"/>
</dbReference>
<dbReference type="Pfam" id="PF15731">
    <property type="entry name" value="MqsA_antitoxin"/>
    <property type="match status" value="1"/>
</dbReference>
<dbReference type="Pfam" id="PF13274">
    <property type="entry name" value="SocA_Panacea"/>
    <property type="match status" value="1"/>
</dbReference>
<reference evidence="3" key="1">
    <citation type="submission" date="2019-07" db="EMBL/GenBank/DDBJ databases">
        <title>Bacillus alkalisoli sp. nov. isolated from saline soil.</title>
        <authorList>
            <person name="Sun J.-Q."/>
            <person name="Xu L."/>
        </authorList>
    </citation>
    <scope>NUCLEOTIDE SEQUENCE [LARGE SCALE GENOMIC DNA]</scope>
    <source>
        <strain evidence="3">M4U3P1</strain>
    </source>
</reference>
<protein>
    <submittedName>
        <fullName evidence="2">DUF4065 domain-containing protein</fullName>
    </submittedName>
</protein>
<evidence type="ECO:0000313" key="3">
    <source>
        <dbReference type="Proteomes" id="UP000318138"/>
    </source>
</evidence>
<dbReference type="Gene3D" id="1.10.260.40">
    <property type="entry name" value="lambda repressor-like DNA-binding domains"/>
    <property type="match status" value="1"/>
</dbReference>
<dbReference type="Proteomes" id="UP000318138">
    <property type="component" value="Chromosome"/>
</dbReference>